<evidence type="ECO:0000313" key="3">
    <source>
        <dbReference type="Proteomes" id="UP001321047"/>
    </source>
</evidence>
<keyword evidence="3" id="KW-1185">Reference proteome</keyword>
<organism evidence="2 3">
    <name type="scientific">Natronosalvus hydrolyticus</name>
    <dbReference type="NCBI Taxonomy" id="2979988"/>
    <lineage>
        <taxon>Archaea</taxon>
        <taxon>Methanobacteriati</taxon>
        <taxon>Methanobacteriota</taxon>
        <taxon>Stenosarchaea group</taxon>
        <taxon>Halobacteria</taxon>
        <taxon>Halobacteriales</taxon>
        <taxon>Natrialbaceae</taxon>
        <taxon>Natronosalvus</taxon>
    </lineage>
</organism>
<gene>
    <name evidence="2" type="ORF">OB919_11725</name>
</gene>
<dbReference type="EMBL" id="JAOPJZ010000008">
    <property type="protein sequence ID" value="MCU4752646.1"/>
    <property type="molecule type" value="Genomic_DNA"/>
</dbReference>
<dbReference type="RefSeq" id="WP_342808975.1">
    <property type="nucleotide sequence ID" value="NZ_JAOPJZ010000008.1"/>
</dbReference>
<comment type="caution">
    <text evidence="2">The sequence shown here is derived from an EMBL/GenBank/DDBJ whole genome shotgun (WGS) entry which is preliminary data.</text>
</comment>
<dbReference type="AlphaFoldDB" id="A0AAP2Z8Q9"/>
<feature type="domain" description="DUF4387" evidence="1">
    <location>
        <begin position="9"/>
        <end position="105"/>
    </location>
</feature>
<reference evidence="2 3" key="1">
    <citation type="submission" date="2022-09" db="EMBL/GenBank/DDBJ databases">
        <title>Enrichment on poylsaccharides allowed isolation of novel metabolic and taxonomic groups of Haloarchaea.</title>
        <authorList>
            <person name="Sorokin D.Y."/>
            <person name="Elcheninov A.G."/>
            <person name="Khizhniak T.V."/>
            <person name="Kolganova T.V."/>
            <person name="Kublanov I.V."/>
        </authorList>
    </citation>
    <scope>NUCLEOTIDE SEQUENCE [LARGE SCALE GENOMIC DNA]</scope>
    <source>
        <strain evidence="2 3">AArc-curdl1</strain>
    </source>
</reference>
<accession>A0AAP2Z8Q9</accession>
<name>A0AAP2Z8Q9_9EURY</name>
<protein>
    <submittedName>
        <fullName evidence="2">DUF4387 domain-containing protein</fullName>
    </submittedName>
</protein>
<dbReference type="Pfam" id="PF14330">
    <property type="entry name" value="DUF4387"/>
    <property type="match status" value="1"/>
</dbReference>
<proteinExistence type="predicted"/>
<dbReference type="InterPro" id="IPR025496">
    <property type="entry name" value="DUF4387"/>
</dbReference>
<dbReference type="Proteomes" id="UP001321047">
    <property type="component" value="Unassembled WGS sequence"/>
</dbReference>
<evidence type="ECO:0000259" key="1">
    <source>
        <dbReference type="Pfam" id="PF14330"/>
    </source>
</evidence>
<sequence length="115" mass="13157">MSTTQVPISKVCKTIRSKNAGIDQITFDIIFEDKDIYDYVKSEGLISKKTILEIYGIEEERMSVFVYFDPAKAVKFTLNRTRASGNPGEHDLYGSQQYPPLFNIELELPDEILET</sequence>
<evidence type="ECO:0000313" key="2">
    <source>
        <dbReference type="EMBL" id="MCU4752646.1"/>
    </source>
</evidence>